<dbReference type="VEuPathDB" id="FungiDB:M747DRAFT_106035"/>
<evidence type="ECO:0000313" key="2">
    <source>
        <dbReference type="EMBL" id="RDH16966.1"/>
    </source>
</evidence>
<reference evidence="2 3" key="1">
    <citation type="submission" date="2018-07" db="EMBL/GenBank/DDBJ databases">
        <title>Section-level genome sequencing of Aspergillus section Nigri to investigate inter- and intra-species variation.</title>
        <authorList>
            <consortium name="DOE Joint Genome Institute"/>
            <person name="Vesth T.C."/>
            <person name="Nybo J.L."/>
            <person name="Theobald S."/>
            <person name="Frisvad J.C."/>
            <person name="Larsen T.O."/>
            <person name="Nielsen K.F."/>
            <person name="Hoof J.B."/>
            <person name="Brandl J."/>
            <person name="Salamov A."/>
            <person name="Riley R."/>
            <person name="Gladden J.M."/>
            <person name="Phatale P."/>
            <person name="Nielsen M.T."/>
            <person name="Lyhne E.K."/>
            <person name="Kogle M.E."/>
            <person name="Strasser K."/>
            <person name="McDonnell E."/>
            <person name="Barry K."/>
            <person name="Clum A."/>
            <person name="Chen C."/>
            <person name="Nolan M."/>
            <person name="Sandor L."/>
            <person name="Kuo A."/>
            <person name="Lipzen A."/>
            <person name="Hainaut M."/>
            <person name="Drula E."/>
            <person name="Tsang A."/>
            <person name="Magnuson J.K."/>
            <person name="Henrissat B."/>
            <person name="Wiebenga A."/>
            <person name="Simmons B.A."/>
            <person name="Makela M.R."/>
            <person name="De vries R.P."/>
            <person name="Grigoriev I.V."/>
            <person name="Mortensen U.H."/>
            <person name="Baker S.E."/>
            <person name="Andersen M.R."/>
        </authorList>
    </citation>
    <scope>NUCLEOTIDE SEQUENCE [LARGE SCALE GENOMIC DNA]</scope>
    <source>
        <strain evidence="2 3">ATCC 13496</strain>
    </source>
</reference>
<evidence type="ECO:0000256" key="1">
    <source>
        <dbReference type="SAM" id="SignalP"/>
    </source>
</evidence>
<evidence type="ECO:0000313" key="3">
    <source>
        <dbReference type="Proteomes" id="UP000253845"/>
    </source>
</evidence>
<organism evidence="2 3">
    <name type="scientific">Aspergillus niger ATCC 13496</name>
    <dbReference type="NCBI Taxonomy" id="1353008"/>
    <lineage>
        <taxon>Eukaryota</taxon>
        <taxon>Fungi</taxon>
        <taxon>Dikarya</taxon>
        <taxon>Ascomycota</taxon>
        <taxon>Pezizomycotina</taxon>
        <taxon>Eurotiomycetes</taxon>
        <taxon>Eurotiomycetidae</taxon>
        <taxon>Eurotiales</taxon>
        <taxon>Aspergillaceae</taxon>
        <taxon>Aspergillus</taxon>
        <taxon>Aspergillus subgen. Circumdati</taxon>
    </lineage>
</organism>
<accession>A0A370BN41</accession>
<gene>
    <name evidence="2" type="ORF">M747DRAFT_106035</name>
</gene>
<proteinExistence type="predicted"/>
<name>A0A370BN41_ASPNG</name>
<dbReference type="AlphaFoldDB" id="A0A370BN41"/>
<protein>
    <recommendedName>
        <fullName evidence="4">Secreted protein</fullName>
    </recommendedName>
</protein>
<evidence type="ECO:0008006" key="4">
    <source>
        <dbReference type="Google" id="ProtNLM"/>
    </source>
</evidence>
<feature type="signal peptide" evidence="1">
    <location>
        <begin position="1"/>
        <end position="22"/>
    </location>
</feature>
<dbReference type="EMBL" id="KZ851934">
    <property type="protein sequence ID" value="RDH16966.1"/>
    <property type="molecule type" value="Genomic_DNA"/>
</dbReference>
<feature type="chain" id="PRO_5016596711" description="Secreted protein" evidence="1">
    <location>
        <begin position="23"/>
        <end position="75"/>
    </location>
</feature>
<sequence>MISVAWEYVLAYLLLLLRTTSYQVPVVDGVKHLPTGRYIHRDSRTAVSAYLILSDYASFIPIPRKSHPPPLLYPR</sequence>
<dbReference type="Proteomes" id="UP000253845">
    <property type="component" value="Unassembled WGS sequence"/>
</dbReference>
<keyword evidence="1" id="KW-0732">Signal</keyword>